<keyword evidence="2" id="KW-0472">Membrane</keyword>
<protein>
    <submittedName>
        <fullName evidence="3">Signal peptide protein</fullName>
    </submittedName>
</protein>
<dbReference type="AlphaFoldDB" id="M2B2S5"/>
<reference evidence="3" key="2">
    <citation type="journal article" date="2013" name="Mar. Genomics">
        <title>Expression of sulfatases in Rhodopirellula baltica and the diversity of sulfatases in the genus Rhodopirellula.</title>
        <authorList>
            <person name="Wegner C.E."/>
            <person name="Richter-Heitmann T."/>
            <person name="Klindworth A."/>
            <person name="Klockow C."/>
            <person name="Richter M."/>
            <person name="Achstetter T."/>
            <person name="Glockner F.O."/>
            <person name="Harder J."/>
        </authorList>
    </citation>
    <scope>NUCLEOTIDE SEQUENCE [LARGE SCALE GENOMIC DNA]</scope>
    <source>
        <strain evidence="3">6C</strain>
    </source>
</reference>
<dbReference type="Proteomes" id="UP000011529">
    <property type="component" value="Unassembled WGS sequence"/>
</dbReference>
<feature type="transmembrane region" description="Helical" evidence="2">
    <location>
        <begin position="90"/>
        <end position="112"/>
    </location>
</feature>
<name>M2B2S5_9BACT</name>
<feature type="region of interest" description="Disordered" evidence="1">
    <location>
        <begin position="158"/>
        <end position="215"/>
    </location>
</feature>
<organism evidence="3 4">
    <name type="scientific">Rhodopirellula europaea 6C</name>
    <dbReference type="NCBI Taxonomy" id="1263867"/>
    <lineage>
        <taxon>Bacteria</taxon>
        <taxon>Pseudomonadati</taxon>
        <taxon>Planctomycetota</taxon>
        <taxon>Planctomycetia</taxon>
        <taxon>Pirellulales</taxon>
        <taxon>Pirellulaceae</taxon>
        <taxon>Rhodopirellula</taxon>
    </lineage>
</organism>
<proteinExistence type="predicted"/>
<sequence>MGSKRYNKALETDLRFLRRNTFVQSRRAPQSTMARIGIFFGLVLCGLTVAALSVTTAKSYTQFVPMMFGIPLLFLGVVGLNPHRRMSATVVALTLGLLGFACGAIRFVVLMVDRASGEIINPLSLRLVVAMTIVCLIFALTAMIWVRKRRERLSQQLNLDQPSDDSAPKPDDPTLAVPDASVSGKTESDPVSTKTSTPANPYQSPRVIENSTETR</sequence>
<evidence type="ECO:0000313" key="3">
    <source>
        <dbReference type="EMBL" id="EMB19217.1"/>
    </source>
</evidence>
<evidence type="ECO:0000256" key="1">
    <source>
        <dbReference type="SAM" id="MobiDB-lite"/>
    </source>
</evidence>
<dbReference type="EMBL" id="ANMO01000006">
    <property type="protein sequence ID" value="EMB19217.1"/>
    <property type="molecule type" value="Genomic_DNA"/>
</dbReference>
<gene>
    <name evidence="3" type="ORF">RE6C_00112</name>
</gene>
<feature type="transmembrane region" description="Helical" evidence="2">
    <location>
        <begin position="124"/>
        <end position="146"/>
    </location>
</feature>
<keyword evidence="4" id="KW-1185">Reference proteome</keyword>
<keyword evidence="2" id="KW-0812">Transmembrane</keyword>
<comment type="caution">
    <text evidence="3">The sequence shown here is derived from an EMBL/GenBank/DDBJ whole genome shotgun (WGS) entry which is preliminary data.</text>
</comment>
<dbReference type="SUPFAM" id="SSF103473">
    <property type="entry name" value="MFS general substrate transporter"/>
    <property type="match status" value="1"/>
</dbReference>
<keyword evidence="2" id="KW-1133">Transmembrane helix</keyword>
<evidence type="ECO:0000256" key="2">
    <source>
        <dbReference type="SAM" id="Phobius"/>
    </source>
</evidence>
<dbReference type="InterPro" id="IPR036259">
    <property type="entry name" value="MFS_trans_sf"/>
</dbReference>
<feature type="transmembrane region" description="Helical" evidence="2">
    <location>
        <begin position="60"/>
        <end position="78"/>
    </location>
</feature>
<accession>M2B2S5</accession>
<reference evidence="3" key="1">
    <citation type="submission" date="2012-11" db="EMBL/GenBank/DDBJ databases">
        <title>Permanent draft genomes of Rhodopirellula europaea strain SH398 and 6C.</title>
        <authorList>
            <person name="Richter M."/>
            <person name="Richter-Heitmann T."/>
            <person name="Frank C."/>
            <person name="Harder J."/>
            <person name="Glockner F.O."/>
        </authorList>
    </citation>
    <scope>NUCLEOTIDE SEQUENCE</scope>
    <source>
        <strain evidence="3">6C</strain>
    </source>
</reference>
<feature type="compositionally biased region" description="Polar residues" evidence="1">
    <location>
        <begin position="183"/>
        <end position="215"/>
    </location>
</feature>
<feature type="transmembrane region" description="Helical" evidence="2">
    <location>
        <begin position="36"/>
        <end position="54"/>
    </location>
</feature>
<evidence type="ECO:0000313" key="4">
    <source>
        <dbReference type="Proteomes" id="UP000011529"/>
    </source>
</evidence>
<dbReference type="PATRIC" id="fig|1263867.3.peg.118"/>